<sequence>MSTIKLCLCALHTDIALNGSNLDVQAAQQHIYQINQYFKSDITSIESELALKILFADDKGILCFAKSIISLDSINTKIITADILFLFLQLIESFPTYVVYYIKLIMILCNLCTNNLKQSTDISTRTYQIYEKLLEKNHFSDQIEINKIIEHLNYQVSLGDKISPTARQHIYNLFGVIAQHHPMYLKNYEDKLMNLFCYELQSQIEIREINLKKCLSPVAIGCLNGLTGFLNNFADHIKTHDYCLRIYEILKKLIGTVEEKKRHVINRTGLNLFQKHIQLFLKLIFQNASEVMWFQKKLWDWSLLPNIEDKKIGLSSFEVLYKGASIEFARQNKIIESNIRNVQQEIIKNMIIFLKHKLYDFKLNHQEHAVVVRSIGWLAEPCNNLLGEDNLIGIFTILSLQADEKFLNCPLGKKSYDPNAANYLNSLSLIIRNIKTLNTDQVLFIQRLSIYCFNDFISAQSKSEWQDNISNAIVISIYCLASSHGNILDKYLKQLFYVGLIKSCSHRAAIDAEIVEEYTGHVLIKSTNYVSLWISLLKAHQCHLFDLYLNIPIIVKSKLEKSLMCSFMSSVLKIIRKLDLSTNKSSNELEVEYIARKPSDITALINLVQIYSSILHNIELDIETASAWLPYTLNVVINHSIELPTISSMYRILTVIFQELDWCTFLENINNNSTKEKIIDYVNCVMVYVLTFKGDLQHCCLEMLMSLPSTIVKEILNIQIVEVVKTTLIVGSTFLPLAKSAVNALERWQQDLSKNEMDQLLKCIMPYLDLLLRTKGYDNEVELNNLILDQMQLQNSRKRSLTKHSKLITKPETELEIVQIKILEYLAQLDMSTCLGLLGDPNKIINYPLNIINYKLSFNDCKINISFDHLLPRILELCQYCSNRQIRFIACEIFHAYMMLYLGNNLILERSKPTEMERVTKIIIPIVIKLACDMDNLVQQLFEPLAIGIVHYFASGIQYNSIYTPIIIDILMDSISENSNEAVRDFSSKCIMEFLRWTLKEDNLSQKLSISLRIIIKKIESFCLHSDPNKQLGAAIAFNSCYSILREDETVINELWIQLLYYFVVILDSTKSTNSEQHVLKSIDHLQRVFLEKSNLFNEVCNSRKIPKPFHGTQLFNIVEWLLRYIGSPMTNCRSKCIDVANSLSRNVKDHNSLKSILNSFIISHGENELIKCIERDLNSYTVLKNINILIHWLNQLIATLDCYTSLFKGSMMDTNLLKTPYSCLFQSIHQFLFHIEEFSLMQWLTSMNIPFNESDKDIIIQSRHFNTLKNHIIVGIFQFINVFDSNLICELLDDANQEKIYDLAIKCLFDCEMVYSDEKINLHKPVIVQFIKITCVSNKFNNKLKQHLSANWSEVIFNFNTLTEYTAKINFVAVNQLILECNIFSTMDLEKIVNRKYILENVFKYVYNDGVIIDVESLRLSYLENLIEFLINLDYENDIIILLIMDKNYNIDINKYKQKVFGQYFFSLFSKPITKYFLKNPDISIIKLLTEYPLSDQTLYVILEVLKTLNNKKKDNQGKILIEKIVSSEKFCEQLKNEFSWNEIFEFVELSSNVIDTFRNESMTFFQKWICDNLTNSNLNIYHKCRLLGFLPKLVSSQNYKEPLDYTIRKCLIDFRDKHFSETSSKLKPHSIDLTNIVTTFQKILTGMELSSSYLLFEMIVEWCIKDPNHVFFERVENCLHYFFKRLSDETQLLCWYFVYEKFRNEFISESRREMISNIFLIPIMSCCRKNVITKIYTDIIDFILKTVNENLLANDSGKARHLLISKIACFKLIEEMFKFFTNIELNDGCTIPYTYIGSQSKNLITQFRTSAVKVRYSNVDYTKGSNKIKHLFRQLHCSSYNALITIISNTEDDHNKYTIFLFNERPPKQFIWRNLVDCTIRYEFPIDFEKVPQRKKKLINIRTKSNQNIPEVYIDLSSHLKNTLVEDLGSYDYNNSYLRSNFVEDCSSPNSQSLHKMFSVELEMDSFNNHECMAHLCAVIKYLSSENMIGSAMKPNVDMPDWMNNLKLVFCDKATDTINSKILLIKLIINCETNFEPYAKHWLCPLMEFVLDKHLGNNLNYVITDVVSMLVSWHNIAVPSTEYEKLLAKKLLCFLLSVSHSEIKNVFKHNMEFIKFIVENWKCSLEMDYDELLSLIKPNQINDKSLECGLHLIGILSANGIIPFNEFNKKNFLSSLTGTLIHNNQVIYLLSSEIFGMLLKIYYENSTNEMELLQCLSLVLTFSESMDATRVLSCLYYIHKHYSKIIDSYLDDLFHIFEKLQGIHRTQCLEMILNRLAIINNPYEKITKLNGFFNMLKDNGTDDQLICLNITLQLIPTIDAKNVIILIKIIADISQQYNNDHRKLIYDIMYSTYEIYLGNNTDTSKQITEQCKKVLLNGLMDNDDELRHKVFRFWADDKRLPLKCVDRLLILLDQLYLPDIESHFLGNFVSILLESCCTSLDYEQKIFQYPLHACEFEDYNLTASWRAKNMSTFPKYADTIVGQLNRSNTLGNSESNIQQKFQLKNTMTLQFQPTIVQTQLTDNISTLESYSQMSLNEINISTLNVNQQNWNQNFDNILNSKSDFIQKKKVRILSDKSILSKQFAMKNVQTNVKREIFKKERAQKRESSVNMYRKYRIGDFPDIEITNASVIKPLIELSKRDNNIARIISSSIMCGLKNNPKINQQYFESLNKSLTTMINHSHCNHSLVGFILDTAYCYPTQINLDPNRVTEVATSCGLMSLGALVIETSINYLQSNQVDEHIEKKSKITYKHLDDNWIKLAEIYKNMGELDVVEGIFHEKINNLSCDSFKEALKAEQSHDWRIAQMKFKSVLECNDENIILESDKDFLFEEYYKCSENLSDWKEINKMLKSQTGENYEKIWDNNCYKDHLLHRILHSELNEILNGISDGKFIGTFSDWLNDRNKEEYILTRVPAQACMIFLCCDDLNKAQLWCKLGMRNFLKEWENISPQYYKLRADKLLNLQTLSEIYYFTKLSSIQSYDDTKIIRRQIQTWQSQLPIDSDSLLLWDIKMLNRSIFLNKIKTDIDELPTEKKCCFKQILNNYEVESMLALIESAINKNNFYVAKKYMNEFRFENTENWTSDFILCRSKILAMSSYYTIDTEKKLKYYLNSWSELDNMIKEQCSSICLLKTNFHIANISKNISHVLHEISDISLLSKNILLEIMSKIKSNIQFGSLDEVLQQIDCSIIQNLKNCIHIAINSSLSTKTIIDSHLMLAQYCLEEINFKENTEDHQKYILFIESVLKAMKYGSKKASEFFPIILQFENLSDCSLKETFVSENQNVPEYMFLQWINQILGCLDSPLINVIGPLLIRLCQAYPKAIQLPLNIFMERNVYNNEECETFLKAKYVIYKFIID</sequence>
<dbReference type="GO" id="GO:0004674">
    <property type="term" value="F:protein serine/threonine kinase activity"/>
    <property type="evidence" value="ECO:0007669"/>
    <property type="project" value="TreeGrafter"/>
</dbReference>
<evidence type="ECO:0000313" key="2">
    <source>
        <dbReference type="EnsemblMetazoa" id="XP_029343351.1"/>
    </source>
</evidence>
<dbReference type="InterPro" id="IPR046803">
    <property type="entry name" value="DNAPKcs_CC1-2"/>
</dbReference>
<dbReference type="InterPro" id="IPR046804">
    <property type="entry name" value="DNA-PKcs_N"/>
</dbReference>
<accession>A0A8R2JP64</accession>
<dbReference type="PANTHER" id="PTHR11139">
    <property type="entry name" value="ATAXIA TELANGIECTASIA MUTATED ATM -RELATED"/>
    <property type="match status" value="1"/>
</dbReference>
<dbReference type="Pfam" id="PF20502">
    <property type="entry name" value="DNAPKcs_CC1-2"/>
    <property type="match status" value="1"/>
</dbReference>
<dbReference type="SMART" id="SM01344">
    <property type="entry name" value="NUC194"/>
    <property type="match status" value="1"/>
</dbReference>
<evidence type="ECO:0000259" key="1">
    <source>
        <dbReference type="PROSITE" id="PS51189"/>
    </source>
</evidence>
<dbReference type="GO" id="GO:0000723">
    <property type="term" value="P:telomere maintenance"/>
    <property type="evidence" value="ECO:0007669"/>
    <property type="project" value="TreeGrafter"/>
</dbReference>
<dbReference type="InterPro" id="IPR045581">
    <property type="entry name" value="DNAPKcs_CC5"/>
</dbReference>
<dbReference type="EnsemblMetazoa" id="XM_029487491.1">
    <property type="protein sequence ID" value="XP_029343351.1"/>
    <property type="gene ID" value="LOC100570557"/>
</dbReference>
<protein>
    <recommendedName>
        <fullName evidence="1">FAT domain-containing protein</fullName>
    </recommendedName>
</protein>
<name>A0A8R2JP64_ACYPI</name>
<dbReference type="RefSeq" id="XP_029343351.1">
    <property type="nucleotide sequence ID" value="XM_029487491.1"/>
</dbReference>
<dbReference type="Pfam" id="PF19704">
    <property type="entry name" value="DNAPKcs_CC5"/>
    <property type="match status" value="2"/>
</dbReference>
<dbReference type="InterPro" id="IPR014009">
    <property type="entry name" value="PIK_FAT"/>
</dbReference>
<keyword evidence="3" id="KW-1185">Reference proteome</keyword>
<organism evidence="2 3">
    <name type="scientific">Acyrthosiphon pisum</name>
    <name type="common">Pea aphid</name>
    <dbReference type="NCBI Taxonomy" id="7029"/>
    <lineage>
        <taxon>Eukaryota</taxon>
        <taxon>Metazoa</taxon>
        <taxon>Ecdysozoa</taxon>
        <taxon>Arthropoda</taxon>
        <taxon>Hexapoda</taxon>
        <taxon>Insecta</taxon>
        <taxon>Pterygota</taxon>
        <taxon>Neoptera</taxon>
        <taxon>Paraneoptera</taxon>
        <taxon>Hemiptera</taxon>
        <taxon>Sternorrhyncha</taxon>
        <taxon>Aphidomorpha</taxon>
        <taxon>Aphidoidea</taxon>
        <taxon>Aphididae</taxon>
        <taxon>Macrosiphini</taxon>
        <taxon>Acyrthosiphon</taxon>
    </lineage>
</organism>
<proteinExistence type="predicted"/>
<feature type="domain" description="FAT" evidence="1">
    <location>
        <begin position="2710"/>
        <end position="3333"/>
    </location>
</feature>
<reference evidence="2" key="2">
    <citation type="submission" date="2022-06" db="UniProtKB">
        <authorList>
            <consortium name="EnsemblMetazoa"/>
        </authorList>
    </citation>
    <scope>IDENTIFICATION</scope>
</reference>
<dbReference type="PROSITE" id="PS51189">
    <property type="entry name" value="FAT"/>
    <property type="match status" value="1"/>
</dbReference>
<dbReference type="GO" id="GO:0005634">
    <property type="term" value="C:nucleus"/>
    <property type="evidence" value="ECO:0007669"/>
    <property type="project" value="InterPro"/>
</dbReference>
<dbReference type="Pfam" id="PF08163">
    <property type="entry name" value="DNAPKcs_CC3"/>
    <property type="match status" value="1"/>
</dbReference>
<dbReference type="KEGG" id="api:100570557"/>
<dbReference type="GeneID" id="100570557"/>
<dbReference type="InterPro" id="IPR012582">
    <property type="entry name" value="DNAPKcs_CC3"/>
</dbReference>
<dbReference type="Proteomes" id="UP000007819">
    <property type="component" value="Chromosome A1"/>
</dbReference>
<dbReference type="OrthoDB" id="431717at2759"/>
<dbReference type="InterPro" id="IPR050517">
    <property type="entry name" value="DDR_Repair_Kinase"/>
</dbReference>
<reference evidence="3" key="1">
    <citation type="submission" date="2010-06" db="EMBL/GenBank/DDBJ databases">
        <authorList>
            <person name="Jiang H."/>
            <person name="Abraham K."/>
            <person name="Ali S."/>
            <person name="Alsbrooks S.L."/>
            <person name="Anim B.N."/>
            <person name="Anosike U.S."/>
            <person name="Attaway T."/>
            <person name="Bandaranaike D.P."/>
            <person name="Battles P.K."/>
            <person name="Bell S.N."/>
            <person name="Bell A.V."/>
            <person name="Beltran B."/>
            <person name="Bickham C."/>
            <person name="Bustamante Y."/>
            <person name="Caleb T."/>
            <person name="Canada A."/>
            <person name="Cardenas V."/>
            <person name="Carter K."/>
            <person name="Chacko J."/>
            <person name="Chandrabose M.N."/>
            <person name="Chavez D."/>
            <person name="Chavez A."/>
            <person name="Chen L."/>
            <person name="Chu H.-S."/>
            <person name="Claassen K.J."/>
            <person name="Cockrell R."/>
            <person name="Collins M."/>
            <person name="Cooper J.A."/>
            <person name="Cree A."/>
            <person name="Curry S.M."/>
            <person name="Da Y."/>
            <person name="Dao M.D."/>
            <person name="Das B."/>
            <person name="Davila M.-L."/>
            <person name="Davy-Carroll L."/>
            <person name="Denson S."/>
            <person name="Dinh H."/>
            <person name="Ebong V.E."/>
            <person name="Edwards J.R."/>
            <person name="Egan A."/>
            <person name="El-Daye J."/>
            <person name="Escobedo L."/>
            <person name="Fernandez S."/>
            <person name="Fernando P.R."/>
            <person name="Flagg N."/>
            <person name="Forbes L.D."/>
            <person name="Fowler R.G."/>
            <person name="Fu Q."/>
            <person name="Gabisi R.A."/>
            <person name="Ganer J."/>
            <person name="Garbino Pronczuk A."/>
            <person name="Garcia R.M."/>
            <person name="Garner T."/>
            <person name="Garrett T.E."/>
            <person name="Gonzalez D.A."/>
            <person name="Hamid H."/>
            <person name="Hawkins E.S."/>
            <person name="Hirani K."/>
            <person name="Hogues M.E."/>
            <person name="Hollins B."/>
            <person name="Hsiao C.-H."/>
            <person name="Jabil R."/>
            <person name="James M.L."/>
            <person name="Jhangiani S.N."/>
            <person name="Johnson B."/>
            <person name="Johnson Q."/>
            <person name="Joshi V."/>
            <person name="Kalu J.B."/>
            <person name="Kam C."/>
            <person name="Kashfia A."/>
            <person name="Keebler J."/>
            <person name="Kisamo H."/>
            <person name="Kovar C.L."/>
            <person name="Lago L.A."/>
            <person name="Lai C.-Y."/>
            <person name="Laidlaw J."/>
            <person name="Lara F."/>
            <person name="Le T.-K."/>
            <person name="Lee S.L."/>
            <person name="Legall F.H."/>
            <person name="Lemon S.J."/>
            <person name="Lewis L.R."/>
            <person name="Li B."/>
            <person name="Liu Y."/>
            <person name="Liu Y.-S."/>
            <person name="Lopez J."/>
            <person name="Lozado R.J."/>
            <person name="Lu J."/>
            <person name="Madu R.C."/>
            <person name="Maheshwari M."/>
            <person name="Maheshwari R."/>
            <person name="Malloy K."/>
            <person name="Martinez E."/>
            <person name="Mathew T."/>
            <person name="Mercado I.C."/>
            <person name="Mercado C."/>
            <person name="Meyer B."/>
            <person name="Montgomery K."/>
            <person name="Morgan M.B."/>
            <person name="Munidasa M."/>
            <person name="Nazareth L.V."/>
            <person name="Nelson J."/>
            <person name="Ng B.M."/>
            <person name="Nguyen N.B."/>
            <person name="Nguyen P.Q."/>
            <person name="Nguyen T."/>
            <person name="Obregon M."/>
            <person name="Okwuonu G.O."/>
            <person name="Onwere C.G."/>
            <person name="Orozco G."/>
            <person name="Parra A."/>
            <person name="Patel S."/>
            <person name="Patil S."/>
            <person name="Perez A."/>
            <person name="Perez Y."/>
            <person name="Pham C."/>
            <person name="Primus E.L."/>
            <person name="Pu L.-L."/>
            <person name="Puazo M."/>
            <person name="Qin X."/>
            <person name="Quiroz J.B."/>
            <person name="Reese J."/>
            <person name="Richards S."/>
            <person name="Rives C.M."/>
            <person name="Robberts R."/>
            <person name="Ruiz S.J."/>
            <person name="Ruiz M.J."/>
            <person name="Santibanez J."/>
            <person name="Schneider B.W."/>
            <person name="Sisson I."/>
            <person name="Smith M."/>
            <person name="Sodergren E."/>
            <person name="Song X.-Z."/>
            <person name="Song B.B."/>
            <person name="Summersgill H."/>
            <person name="Thelus R."/>
            <person name="Thornton R.D."/>
            <person name="Trejos Z.Y."/>
            <person name="Usmani K."/>
            <person name="Vattathil S."/>
            <person name="Villasana D."/>
            <person name="Walker D.L."/>
            <person name="Wang S."/>
            <person name="Wang K."/>
            <person name="White C.S."/>
            <person name="Williams A.C."/>
            <person name="Williamson J."/>
            <person name="Wilson K."/>
            <person name="Woghiren I.O."/>
            <person name="Woodworth J.R."/>
            <person name="Worley K.C."/>
            <person name="Wright R.A."/>
            <person name="Wu W."/>
            <person name="Young L."/>
            <person name="Zhang L."/>
            <person name="Zhang J."/>
            <person name="Zhu Y."/>
            <person name="Muzny D.M."/>
            <person name="Weinstock G."/>
            <person name="Gibbs R.A."/>
        </authorList>
    </citation>
    <scope>NUCLEOTIDE SEQUENCE [LARGE SCALE GENOMIC DNA]</scope>
    <source>
        <strain evidence="3">LSR1</strain>
    </source>
</reference>
<dbReference type="PANTHER" id="PTHR11139:SF68">
    <property type="entry name" value="DNA-DEPENDENT PROTEIN KINASE CATALYTIC SUBUNIT"/>
    <property type="match status" value="1"/>
</dbReference>
<dbReference type="Pfam" id="PF20500">
    <property type="entry name" value="DNA-PKcs_N"/>
    <property type="match status" value="1"/>
</dbReference>
<evidence type="ECO:0000313" key="3">
    <source>
        <dbReference type="Proteomes" id="UP000007819"/>
    </source>
</evidence>
<dbReference type="GO" id="GO:0006303">
    <property type="term" value="P:double-strand break repair via nonhomologous end joining"/>
    <property type="evidence" value="ECO:0007669"/>
    <property type="project" value="InterPro"/>
</dbReference>